<dbReference type="InterPro" id="IPR029044">
    <property type="entry name" value="Nucleotide-diphossugar_trans"/>
</dbReference>
<dbReference type="InterPro" id="IPR005835">
    <property type="entry name" value="NTP_transferase_dom"/>
</dbReference>
<organism evidence="2">
    <name type="scientific">marine sediment metagenome</name>
    <dbReference type="NCBI Taxonomy" id="412755"/>
    <lineage>
        <taxon>unclassified sequences</taxon>
        <taxon>metagenomes</taxon>
        <taxon>ecological metagenomes</taxon>
    </lineage>
</organism>
<reference evidence="2" key="1">
    <citation type="journal article" date="2014" name="Front. Microbiol.">
        <title>High frequency of phylogenetically diverse reductive dehalogenase-homologous genes in deep subseafloor sedimentary metagenomes.</title>
        <authorList>
            <person name="Kawai M."/>
            <person name="Futagami T."/>
            <person name="Toyoda A."/>
            <person name="Takaki Y."/>
            <person name="Nishi S."/>
            <person name="Hori S."/>
            <person name="Arai W."/>
            <person name="Tsubouchi T."/>
            <person name="Morono Y."/>
            <person name="Uchiyama I."/>
            <person name="Ito T."/>
            <person name="Fujiyama A."/>
            <person name="Inagaki F."/>
            <person name="Takami H."/>
        </authorList>
    </citation>
    <scope>NUCLEOTIDE SEQUENCE</scope>
    <source>
        <strain evidence="2">Expedition CK06-06</strain>
    </source>
</reference>
<dbReference type="Pfam" id="PF00483">
    <property type="entry name" value="NTP_transferase"/>
    <property type="match status" value="1"/>
</dbReference>
<accession>X1N5S4</accession>
<dbReference type="Gene3D" id="3.90.550.10">
    <property type="entry name" value="Spore Coat Polysaccharide Biosynthesis Protein SpsA, Chain A"/>
    <property type="match status" value="1"/>
</dbReference>
<proteinExistence type="predicted"/>
<gene>
    <name evidence="2" type="ORF">S06H3_13346</name>
</gene>
<protein>
    <recommendedName>
        <fullName evidence="1">Nucleotidyl transferase domain-containing protein</fullName>
    </recommendedName>
</protein>
<dbReference type="PANTHER" id="PTHR42883:SF2">
    <property type="entry name" value="THYMIDYLYLTRANSFERASE"/>
    <property type="match status" value="1"/>
</dbReference>
<evidence type="ECO:0000313" key="2">
    <source>
        <dbReference type="EMBL" id="GAI13954.1"/>
    </source>
</evidence>
<dbReference type="AlphaFoldDB" id="X1N5S4"/>
<name>X1N5S4_9ZZZZ</name>
<evidence type="ECO:0000259" key="1">
    <source>
        <dbReference type="Pfam" id="PF00483"/>
    </source>
</evidence>
<sequence>MKAIILAGGYAKRLWPLTKNKPKQLLSVGGKPMIEYIIKKLEVQEEIDKIMISTNEKFEQNFKEWLLGYKSLKDIELIFERAIPWSL</sequence>
<feature type="domain" description="Nucleotidyl transferase" evidence="1">
    <location>
        <begin position="2"/>
        <end position="69"/>
    </location>
</feature>
<feature type="non-terminal residue" evidence="2">
    <location>
        <position position="87"/>
    </location>
</feature>
<comment type="caution">
    <text evidence="2">The sequence shown here is derived from an EMBL/GenBank/DDBJ whole genome shotgun (WGS) entry which is preliminary data.</text>
</comment>
<dbReference type="SUPFAM" id="SSF53448">
    <property type="entry name" value="Nucleotide-diphospho-sugar transferases"/>
    <property type="match status" value="1"/>
</dbReference>
<dbReference type="EMBL" id="BARV01006514">
    <property type="protein sequence ID" value="GAI13954.1"/>
    <property type="molecule type" value="Genomic_DNA"/>
</dbReference>
<dbReference type="PANTHER" id="PTHR42883">
    <property type="entry name" value="GLUCOSE-1-PHOSPHATE THYMIDYLTRANSFERASE"/>
    <property type="match status" value="1"/>
</dbReference>